<accession>A0A1B0D2R4</accession>
<feature type="signal peptide" evidence="2">
    <location>
        <begin position="1"/>
        <end position="20"/>
    </location>
</feature>
<evidence type="ECO:0000256" key="2">
    <source>
        <dbReference type="SAM" id="SignalP"/>
    </source>
</evidence>
<evidence type="ECO:0000313" key="3">
    <source>
        <dbReference type="EnsemblMetazoa" id="PPAI001637-PA"/>
    </source>
</evidence>
<sequence length="135" mass="14901">MKVWLLLVVVQIIQISQIHGKSLSIPDKINKTNEIIGFNSLIRLIDSLLPSSIIYKKNTEYSLEVDSDETTEAATSKTDMSTTGDNQTETTTETSTNETGLESTTDTEMETTITTETDPNETTTNETESESTTDN</sequence>
<protein>
    <submittedName>
        <fullName evidence="3">Uncharacterized protein</fullName>
    </submittedName>
</protein>
<evidence type="ECO:0000313" key="4">
    <source>
        <dbReference type="Proteomes" id="UP000092462"/>
    </source>
</evidence>
<evidence type="ECO:0000256" key="1">
    <source>
        <dbReference type="SAM" id="MobiDB-lite"/>
    </source>
</evidence>
<feature type="compositionally biased region" description="Low complexity" evidence="1">
    <location>
        <begin position="82"/>
        <end position="126"/>
    </location>
</feature>
<dbReference type="AlphaFoldDB" id="A0A1B0D2R4"/>
<feature type="region of interest" description="Disordered" evidence="1">
    <location>
        <begin position="61"/>
        <end position="135"/>
    </location>
</feature>
<dbReference type="VEuPathDB" id="VectorBase:PPAI001637"/>
<reference evidence="3" key="1">
    <citation type="submission" date="2022-08" db="UniProtKB">
        <authorList>
            <consortium name="EnsemblMetazoa"/>
        </authorList>
    </citation>
    <scope>IDENTIFICATION</scope>
    <source>
        <strain evidence="3">Israel</strain>
    </source>
</reference>
<dbReference type="EMBL" id="AJVK01023065">
    <property type="status" value="NOT_ANNOTATED_CDS"/>
    <property type="molecule type" value="Genomic_DNA"/>
</dbReference>
<feature type="chain" id="PRO_5043433527" evidence="2">
    <location>
        <begin position="21"/>
        <end position="135"/>
    </location>
</feature>
<name>A0A1B0D2R4_PHLPP</name>
<dbReference type="EnsemblMetazoa" id="PPAI001637-RA">
    <property type="protein sequence ID" value="PPAI001637-PA"/>
    <property type="gene ID" value="PPAI001637"/>
</dbReference>
<proteinExistence type="predicted"/>
<feature type="compositionally biased region" description="Polar residues" evidence="1">
    <location>
        <begin position="72"/>
        <end position="81"/>
    </location>
</feature>
<dbReference type="Proteomes" id="UP000092462">
    <property type="component" value="Unassembled WGS sequence"/>
</dbReference>
<dbReference type="VEuPathDB" id="VectorBase:PPAPM1_001005"/>
<organism evidence="3 4">
    <name type="scientific">Phlebotomus papatasi</name>
    <name type="common">Sandfly</name>
    <dbReference type="NCBI Taxonomy" id="29031"/>
    <lineage>
        <taxon>Eukaryota</taxon>
        <taxon>Metazoa</taxon>
        <taxon>Ecdysozoa</taxon>
        <taxon>Arthropoda</taxon>
        <taxon>Hexapoda</taxon>
        <taxon>Insecta</taxon>
        <taxon>Pterygota</taxon>
        <taxon>Neoptera</taxon>
        <taxon>Endopterygota</taxon>
        <taxon>Diptera</taxon>
        <taxon>Nematocera</taxon>
        <taxon>Psychodoidea</taxon>
        <taxon>Psychodidae</taxon>
        <taxon>Phlebotomus</taxon>
        <taxon>Phlebotomus</taxon>
    </lineage>
</organism>
<keyword evidence="2" id="KW-0732">Signal</keyword>
<keyword evidence="4" id="KW-1185">Reference proteome</keyword>